<dbReference type="Proteomes" id="UP000823388">
    <property type="component" value="Chromosome 7N"/>
</dbReference>
<evidence type="ECO:0000313" key="2">
    <source>
        <dbReference type="Proteomes" id="UP000823388"/>
    </source>
</evidence>
<gene>
    <name evidence="1" type="ORF">PVAP13_7NG149200</name>
</gene>
<keyword evidence="2" id="KW-1185">Reference proteome</keyword>
<proteinExistence type="predicted"/>
<name>A0A8T0Q4A3_PANVG</name>
<dbReference type="EMBL" id="CM029050">
    <property type="protein sequence ID" value="KAG2565896.1"/>
    <property type="molecule type" value="Genomic_DNA"/>
</dbReference>
<protein>
    <submittedName>
        <fullName evidence="1">Uncharacterized protein</fullName>
    </submittedName>
</protein>
<accession>A0A8T0Q4A3</accession>
<organism evidence="1 2">
    <name type="scientific">Panicum virgatum</name>
    <name type="common">Blackwell switchgrass</name>
    <dbReference type="NCBI Taxonomy" id="38727"/>
    <lineage>
        <taxon>Eukaryota</taxon>
        <taxon>Viridiplantae</taxon>
        <taxon>Streptophyta</taxon>
        <taxon>Embryophyta</taxon>
        <taxon>Tracheophyta</taxon>
        <taxon>Spermatophyta</taxon>
        <taxon>Magnoliopsida</taxon>
        <taxon>Liliopsida</taxon>
        <taxon>Poales</taxon>
        <taxon>Poaceae</taxon>
        <taxon>PACMAD clade</taxon>
        <taxon>Panicoideae</taxon>
        <taxon>Panicodae</taxon>
        <taxon>Paniceae</taxon>
        <taxon>Panicinae</taxon>
        <taxon>Panicum</taxon>
        <taxon>Panicum sect. Hiantes</taxon>
    </lineage>
</organism>
<comment type="caution">
    <text evidence="1">The sequence shown here is derived from an EMBL/GenBank/DDBJ whole genome shotgun (WGS) entry which is preliminary data.</text>
</comment>
<evidence type="ECO:0000313" key="1">
    <source>
        <dbReference type="EMBL" id="KAG2565896.1"/>
    </source>
</evidence>
<reference evidence="1" key="1">
    <citation type="submission" date="2020-05" db="EMBL/GenBank/DDBJ databases">
        <title>WGS assembly of Panicum virgatum.</title>
        <authorList>
            <person name="Lovell J.T."/>
            <person name="Jenkins J."/>
            <person name="Shu S."/>
            <person name="Juenger T.E."/>
            <person name="Schmutz J."/>
        </authorList>
    </citation>
    <scope>NUCLEOTIDE SEQUENCE</scope>
    <source>
        <strain evidence="1">AP13</strain>
    </source>
</reference>
<sequence>MAAASIIGALTALTREVVTAGRELMEISWRKSEFLRELHRRQGVESAGASGAGDLRPSPRHRGEELVAARLAVRRVEDSACLAEVARSAAAEDVAREWVLADECACQAAKAEVRLWSLQASYRVCLFSLARRWRVGTCSECCAAAREELLDVKEELAELRVAAWALTNHLFGMAWDDEEDVVARLRTAPSRVDEPISDGLYMGAHTPRS</sequence>
<dbReference type="AlphaFoldDB" id="A0A8T0Q4A3"/>